<comment type="caution">
    <text evidence="2">The sequence shown here is derived from an EMBL/GenBank/DDBJ whole genome shotgun (WGS) entry which is preliminary data.</text>
</comment>
<dbReference type="Proteomes" id="UP000265520">
    <property type="component" value="Unassembled WGS sequence"/>
</dbReference>
<name>A0A392P4M3_9FABA</name>
<accession>A0A392P4M3</accession>
<proteinExistence type="predicted"/>
<dbReference type="AlphaFoldDB" id="A0A392P4M3"/>
<feature type="non-terminal residue" evidence="2">
    <location>
        <position position="1"/>
    </location>
</feature>
<evidence type="ECO:0000313" key="2">
    <source>
        <dbReference type="EMBL" id="MCI06947.1"/>
    </source>
</evidence>
<dbReference type="PANTHER" id="PTHR34023">
    <property type="entry name" value="RNASE H DOMAIN-CONTAINING PROTEIN"/>
    <property type="match status" value="1"/>
</dbReference>
<keyword evidence="3" id="KW-1185">Reference proteome</keyword>
<dbReference type="CDD" id="cd06222">
    <property type="entry name" value="RNase_H_like"/>
    <property type="match status" value="1"/>
</dbReference>
<protein>
    <submittedName>
        <fullName evidence="2">Ribonuclease H protein</fullName>
    </submittedName>
</protein>
<dbReference type="EMBL" id="LXQA010063616">
    <property type="protein sequence ID" value="MCI06947.1"/>
    <property type="molecule type" value="Genomic_DNA"/>
</dbReference>
<evidence type="ECO:0000313" key="3">
    <source>
        <dbReference type="Proteomes" id="UP000265520"/>
    </source>
</evidence>
<dbReference type="GO" id="GO:0003676">
    <property type="term" value="F:nucleic acid binding"/>
    <property type="evidence" value="ECO:0007669"/>
    <property type="project" value="InterPro"/>
</dbReference>
<reference evidence="2 3" key="1">
    <citation type="journal article" date="2018" name="Front. Plant Sci.">
        <title>Red Clover (Trifolium pratense) and Zigzag Clover (T. medium) - A Picture of Genomic Similarities and Differences.</title>
        <authorList>
            <person name="Dluhosova J."/>
            <person name="Istvanek J."/>
            <person name="Nedelnik J."/>
            <person name="Repkova J."/>
        </authorList>
    </citation>
    <scope>NUCLEOTIDE SEQUENCE [LARGE SCALE GENOMIC DNA]</scope>
    <source>
        <strain evidence="3">cv. 10/8</strain>
        <tissue evidence="2">Leaf</tissue>
    </source>
</reference>
<organism evidence="2 3">
    <name type="scientific">Trifolium medium</name>
    <dbReference type="NCBI Taxonomy" id="97028"/>
    <lineage>
        <taxon>Eukaryota</taxon>
        <taxon>Viridiplantae</taxon>
        <taxon>Streptophyta</taxon>
        <taxon>Embryophyta</taxon>
        <taxon>Tracheophyta</taxon>
        <taxon>Spermatophyta</taxon>
        <taxon>Magnoliopsida</taxon>
        <taxon>eudicotyledons</taxon>
        <taxon>Gunneridae</taxon>
        <taxon>Pentapetalae</taxon>
        <taxon>rosids</taxon>
        <taxon>fabids</taxon>
        <taxon>Fabales</taxon>
        <taxon>Fabaceae</taxon>
        <taxon>Papilionoideae</taxon>
        <taxon>50 kb inversion clade</taxon>
        <taxon>NPAAA clade</taxon>
        <taxon>Hologalegina</taxon>
        <taxon>IRL clade</taxon>
        <taxon>Trifolieae</taxon>
        <taxon>Trifolium</taxon>
    </lineage>
</organism>
<dbReference type="InterPro" id="IPR044730">
    <property type="entry name" value="RNase_H-like_dom_plant"/>
</dbReference>
<dbReference type="Pfam" id="PF13456">
    <property type="entry name" value="RVT_3"/>
    <property type="match status" value="1"/>
</dbReference>
<dbReference type="GO" id="GO:0004523">
    <property type="term" value="F:RNA-DNA hybrid ribonuclease activity"/>
    <property type="evidence" value="ECO:0007669"/>
    <property type="project" value="InterPro"/>
</dbReference>
<sequence length="120" mass="13326">SKHFIRRAYGGATWLTNLLGEWVQKNHLLLRFASGAVNLIREGVSVHHRFANKIFSIQQLVDKDWDVVVEHTLREGNACADVLAKMGALSDSPLVKITSPPSELSMPLLANAHGVVFIRE</sequence>
<feature type="domain" description="RNase H type-1" evidence="1">
    <location>
        <begin position="37"/>
        <end position="86"/>
    </location>
</feature>
<evidence type="ECO:0000259" key="1">
    <source>
        <dbReference type="Pfam" id="PF13456"/>
    </source>
</evidence>
<dbReference type="InterPro" id="IPR002156">
    <property type="entry name" value="RNaseH_domain"/>
</dbReference>
<dbReference type="PANTHER" id="PTHR34023:SF5">
    <property type="entry name" value="RNASE H TYPE-1 DOMAIN-CONTAINING PROTEIN"/>
    <property type="match status" value="1"/>
</dbReference>